<name>A0A286UX19_9AGAM</name>
<dbReference type="InterPro" id="IPR050364">
    <property type="entry name" value="Cytochrome_P450_fung"/>
</dbReference>
<dbReference type="GO" id="GO:0020037">
    <property type="term" value="F:heme binding"/>
    <property type="evidence" value="ECO:0007669"/>
    <property type="project" value="InterPro"/>
</dbReference>
<dbReference type="GO" id="GO:0016705">
    <property type="term" value="F:oxidoreductase activity, acting on paired donors, with incorporation or reduction of molecular oxygen"/>
    <property type="evidence" value="ECO:0007669"/>
    <property type="project" value="InterPro"/>
</dbReference>
<dbReference type="PANTHER" id="PTHR46300">
    <property type="entry name" value="P450, PUTATIVE (EUROFUNG)-RELATED-RELATED"/>
    <property type="match status" value="1"/>
</dbReference>
<dbReference type="SUPFAM" id="SSF48264">
    <property type="entry name" value="Cytochrome P450"/>
    <property type="match status" value="1"/>
</dbReference>
<keyword evidence="4 9" id="KW-0349">Heme</keyword>
<dbReference type="GO" id="GO:0005506">
    <property type="term" value="F:iron ion binding"/>
    <property type="evidence" value="ECO:0007669"/>
    <property type="project" value="InterPro"/>
</dbReference>
<evidence type="ECO:0000256" key="2">
    <source>
        <dbReference type="ARBA" id="ARBA00005179"/>
    </source>
</evidence>
<dbReference type="PROSITE" id="PS00086">
    <property type="entry name" value="CYTOCHROME_P450"/>
    <property type="match status" value="1"/>
</dbReference>
<evidence type="ECO:0000256" key="1">
    <source>
        <dbReference type="ARBA" id="ARBA00001971"/>
    </source>
</evidence>
<gene>
    <name evidence="11" type="ORF">PNOK_0115200</name>
</gene>
<dbReference type="Proteomes" id="UP000217199">
    <property type="component" value="Unassembled WGS sequence"/>
</dbReference>
<comment type="pathway">
    <text evidence="2">Secondary metabolite biosynthesis.</text>
</comment>
<dbReference type="PRINTS" id="PR00463">
    <property type="entry name" value="EP450I"/>
</dbReference>
<evidence type="ECO:0000256" key="6">
    <source>
        <dbReference type="ARBA" id="ARBA00023002"/>
    </source>
</evidence>
<comment type="similarity">
    <text evidence="3 10">Belongs to the cytochrome P450 family.</text>
</comment>
<dbReference type="EMBL" id="NBII01000001">
    <property type="protein sequence ID" value="PAV24084.1"/>
    <property type="molecule type" value="Genomic_DNA"/>
</dbReference>
<evidence type="ECO:0000313" key="12">
    <source>
        <dbReference type="Proteomes" id="UP000217199"/>
    </source>
</evidence>
<proteinExistence type="inferred from homology"/>
<organism evidence="11 12">
    <name type="scientific">Pyrrhoderma noxium</name>
    <dbReference type="NCBI Taxonomy" id="2282107"/>
    <lineage>
        <taxon>Eukaryota</taxon>
        <taxon>Fungi</taxon>
        <taxon>Dikarya</taxon>
        <taxon>Basidiomycota</taxon>
        <taxon>Agaricomycotina</taxon>
        <taxon>Agaricomycetes</taxon>
        <taxon>Hymenochaetales</taxon>
        <taxon>Hymenochaetaceae</taxon>
        <taxon>Pyrrhoderma</taxon>
    </lineage>
</organism>
<evidence type="ECO:0000256" key="7">
    <source>
        <dbReference type="ARBA" id="ARBA00023004"/>
    </source>
</evidence>
<evidence type="ECO:0000313" key="11">
    <source>
        <dbReference type="EMBL" id="PAV24084.1"/>
    </source>
</evidence>
<dbReference type="InterPro" id="IPR036396">
    <property type="entry name" value="Cyt_P450_sf"/>
</dbReference>
<evidence type="ECO:0000256" key="9">
    <source>
        <dbReference type="PIRSR" id="PIRSR602401-1"/>
    </source>
</evidence>
<comment type="cofactor">
    <cofactor evidence="1 9">
        <name>heme</name>
        <dbReference type="ChEBI" id="CHEBI:30413"/>
    </cofactor>
</comment>
<accession>A0A286UX19</accession>
<dbReference type="InParanoid" id="A0A286UX19"/>
<dbReference type="InterPro" id="IPR017972">
    <property type="entry name" value="Cyt_P450_CS"/>
</dbReference>
<evidence type="ECO:0000256" key="10">
    <source>
        <dbReference type="RuleBase" id="RU000461"/>
    </source>
</evidence>
<reference evidence="11 12" key="1">
    <citation type="journal article" date="2017" name="Mol. Ecol.">
        <title>Comparative and population genomic landscape of Phellinus noxius: A hypervariable fungus causing root rot in trees.</title>
        <authorList>
            <person name="Chung C.L."/>
            <person name="Lee T.J."/>
            <person name="Akiba M."/>
            <person name="Lee H.H."/>
            <person name="Kuo T.H."/>
            <person name="Liu D."/>
            <person name="Ke H.M."/>
            <person name="Yokoi T."/>
            <person name="Roa M.B."/>
            <person name="Lu M.J."/>
            <person name="Chang Y.Y."/>
            <person name="Ann P.J."/>
            <person name="Tsai J.N."/>
            <person name="Chen C.Y."/>
            <person name="Tzean S.S."/>
            <person name="Ota Y."/>
            <person name="Hattori T."/>
            <person name="Sahashi N."/>
            <person name="Liou R.F."/>
            <person name="Kikuchi T."/>
            <person name="Tsai I.J."/>
        </authorList>
    </citation>
    <scope>NUCLEOTIDE SEQUENCE [LARGE SCALE GENOMIC DNA]</scope>
    <source>
        <strain evidence="11 12">FFPRI411160</strain>
    </source>
</reference>
<evidence type="ECO:0000256" key="4">
    <source>
        <dbReference type="ARBA" id="ARBA00022617"/>
    </source>
</evidence>
<evidence type="ECO:0000256" key="3">
    <source>
        <dbReference type="ARBA" id="ARBA00010617"/>
    </source>
</evidence>
<keyword evidence="7 9" id="KW-0408">Iron</keyword>
<keyword evidence="12" id="KW-1185">Reference proteome</keyword>
<dbReference type="PANTHER" id="PTHR46300:SF7">
    <property type="entry name" value="P450, PUTATIVE (EUROFUNG)-RELATED"/>
    <property type="match status" value="1"/>
</dbReference>
<dbReference type="Gene3D" id="1.10.630.10">
    <property type="entry name" value="Cytochrome P450"/>
    <property type="match status" value="1"/>
</dbReference>
<protein>
    <submittedName>
        <fullName evidence="11">Cytochrome P450</fullName>
    </submittedName>
</protein>
<dbReference type="InterPro" id="IPR001128">
    <property type="entry name" value="Cyt_P450"/>
</dbReference>
<keyword evidence="5 9" id="KW-0479">Metal-binding</keyword>
<keyword evidence="8 10" id="KW-0503">Monooxygenase</keyword>
<dbReference type="CDD" id="cd11065">
    <property type="entry name" value="CYP64-like"/>
    <property type="match status" value="1"/>
</dbReference>
<feature type="binding site" description="axial binding residue" evidence="9">
    <location>
        <position position="449"/>
    </location>
    <ligand>
        <name>heme</name>
        <dbReference type="ChEBI" id="CHEBI:30413"/>
    </ligand>
    <ligandPart>
        <name>Fe</name>
        <dbReference type="ChEBI" id="CHEBI:18248"/>
    </ligandPart>
</feature>
<dbReference type="STRING" id="2282107.A0A286UX19"/>
<dbReference type="OrthoDB" id="2789670at2759"/>
<dbReference type="PRINTS" id="PR00385">
    <property type="entry name" value="P450"/>
</dbReference>
<evidence type="ECO:0000256" key="5">
    <source>
        <dbReference type="ARBA" id="ARBA00022723"/>
    </source>
</evidence>
<sequence length="522" mass="59175">MQVNVPPMATMDLPTSAKVVLPGLVAAWLLKNYVTAQKHLPFPPGPKCYPLLGNILDMPTEYEWVGAYEMKKKYGDLVFLQVLGKRILFVNSYKMASDLLEKRSSIYSSRPSSVMMNDLLEWDWFTSNMPYGERWKKHRQQLHPFLEPSSVKKYVDRQTRDARMLLRSLLDSPEDFLAHIRKHIGATIMMIAYGHEVESQDDPYIKLIEEGIEYVAHAARPGAFMVEIFPWLKYIPEWVPGADFQRFAREGREMSINMKLKPFNAVKENVLQGTAQSCIASDLIEEGRKENNIIEDEDVIANVAGILYAGGADTSVSTLQTFFLGMVLNPEAKHRAYEELDRVVGNSRLPTLDDKPNLPYINAICLESLRYYPVTPLGGPRELSEDDEYEGYLIPKGTMIVPNVWGIFHDPGEYLDPFAFKPERFLSNEGEKMPLDPIKAAFGFGRRMCPGRHMALNTIFLNIASILSTFDISPAIGEDGKPSIPSGEYVSNVITYPKPFKCSLMPRSQRSVELINQLCEDI</sequence>
<dbReference type="Pfam" id="PF00067">
    <property type="entry name" value="p450"/>
    <property type="match status" value="1"/>
</dbReference>
<dbReference type="AlphaFoldDB" id="A0A286UX19"/>
<dbReference type="GO" id="GO:0004497">
    <property type="term" value="F:monooxygenase activity"/>
    <property type="evidence" value="ECO:0007669"/>
    <property type="project" value="UniProtKB-KW"/>
</dbReference>
<dbReference type="InterPro" id="IPR002401">
    <property type="entry name" value="Cyt_P450_E_grp-I"/>
</dbReference>
<comment type="caution">
    <text evidence="11">The sequence shown here is derived from an EMBL/GenBank/DDBJ whole genome shotgun (WGS) entry which is preliminary data.</text>
</comment>
<evidence type="ECO:0000256" key="8">
    <source>
        <dbReference type="ARBA" id="ARBA00023033"/>
    </source>
</evidence>
<keyword evidence="6 10" id="KW-0560">Oxidoreductase</keyword>